<keyword evidence="1" id="KW-0472">Membrane</keyword>
<dbReference type="InterPro" id="IPR001036">
    <property type="entry name" value="Acrflvin-R"/>
</dbReference>
<dbReference type="Gene3D" id="3.30.2090.10">
    <property type="entry name" value="Multidrug efflux transporter AcrB TolC docking domain, DN and DC subdomains"/>
    <property type="match status" value="2"/>
</dbReference>
<proteinExistence type="predicted"/>
<feature type="transmembrane region" description="Helical" evidence="1">
    <location>
        <begin position="882"/>
        <end position="901"/>
    </location>
</feature>
<keyword evidence="3" id="KW-1185">Reference proteome</keyword>
<name>A0ABT3H9M9_9HYPH</name>
<dbReference type="PANTHER" id="PTHR32063:SF18">
    <property type="entry name" value="CATION EFFLUX SYSTEM PROTEIN"/>
    <property type="match status" value="1"/>
</dbReference>
<sequence length="1027" mass="112405">MGFLTRWALDNSMLFLLLVIFIVLAGPASFITHPSREDPEITIRTALVTANFPGMAPPRVEDLITQKLEEKIREMPEVDEIKSSSRTGASTVTITLHDRYTDLGPIWQDLRNKMNDVKSELPEGTSGPFVNDTYGEVAMATVALTADGFSRAEMRQTARDLRNRLYTVNGVRKVELFGVEPERIFIEINNIHVAQLGISIRDVMQTVSKTNVISPGGRLQVGDNSVVVEPTGNFDSIEDIRDVPIEIPNDPGRLVYLRDIATITRDYADPPEAPAFFNGRPAVVLSVQMVEKFDSFTFGDELKAKVTELENTLPIGYQLSFITFQPKEIRTAVDGVVSNLYQTVAIVLIVVVLFLGWRTGLIVGSMVPLTMLMTLLVMRQVGIELERMSLASLIIALGLLVDNGIVMAEEIGRRMSLGEDRTRAAIDTGRTMALPLLASSLTTIFAFMPLMLSENAAGEYMRSLSLVIAIALLTSWVFAMTITPLFCVWGLKTPKPVDEDAAFDTRFYRTYRRALGLLLSFRLPFLAATVALLVVAVWGMQFVPKIFFPESDRLQLQVYVDLPVGSNTYGTTATTMKLATWLSDKDENPDIVSNIAYVASGGPRFYLGLNPIDPDPHRAFLIVNVASAEAVKTVRDHIVDYAAGNLPQARVSVKPMSMGSSEAGLVEYRIGGPDAGTLYAAAEKLERDMRSINGTVDIKNDWENRIMKVVVEIDQNRARRAGVTSESIANALNALLSGTQITDYREGDTVIPIYLRSEEDVRTNVDRLRTLNIAVSDEKPVALIQVANLTGFADFSVIKRRNMERVITVSGKNLTKSATALDAEVSEKLPDLGLPDGYRIEKGGEIESSGEARQSLFANMPLAFALILIVLVGQFNSFIRPVIILAVIPLTITGVTVALLVMPGANLSFVAILGLLSLAGIIINNAIVLIDRIDIERSDGLTVNEAILTASTKRLRPIVMTTVTTVLGLLPIIISRDVLFYDLAVVVSGGLILGTVLTLGVVPVLYGLFYSKSARRENEAASTESPA</sequence>
<feature type="transmembrane region" description="Helical" evidence="1">
    <location>
        <begin position="464"/>
        <end position="489"/>
    </location>
</feature>
<dbReference type="Pfam" id="PF00873">
    <property type="entry name" value="ACR_tran"/>
    <property type="match status" value="1"/>
</dbReference>
<dbReference type="Gene3D" id="3.30.70.1430">
    <property type="entry name" value="Multidrug efflux transporter AcrB pore domain"/>
    <property type="match status" value="2"/>
</dbReference>
<evidence type="ECO:0000256" key="1">
    <source>
        <dbReference type="SAM" id="Phobius"/>
    </source>
</evidence>
<feature type="transmembrane region" description="Helical" evidence="1">
    <location>
        <begin position="907"/>
        <end position="930"/>
    </location>
</feature>
<feature type="transmembrane region" description="Helical" evidence="1">
    <location>
        <begin position="980"/>
        <end position="1009"/>
    </location>
</feature>
<accession>A0ABT3H9M9</accession>
<feature type="transmembrane region" description="Helical" evidence="1">
    <location>
        <begin position="856"/>
        <end position="875"/>
    </location>
</feature>
<dbReference type="SUPFAM" id="SSF82693">
    <property type="entry name" value="Multidrug efflux transporter AcrB pore domain, PN1, PN2, PC1 and PC2 subdomains"/>
    <property type="match status" value="2"/>
</dbReference>
<dbReference type="SUPFAM" id="SSF82866">
    <property type="entry name" value="Multidrug efflux transporter AcrB transmembrane domain"/>
    <property type="match status" value="2"/>
</dbReference>
<dbReference type="PANTHER" id="PTHR32063">
    <property type="match status" value="1"/>
</dbReference>
<feature type="transmembrane region" description="Helical" evidence="1">
    <location>
        <begin position="390"/>
        <end position="411"/>
    </location>
</feature>
<reference evidence="3" key="1">
    <citation type="submission" date="2023-07" db="EMBL/GenBank/DDBJ databases">
        <title>Genome sequencing of Purple Non-Sulfur Bacteria from various extreme environments.</title>
        <authorList>
            <person name="Mayer M."/>
        </authorList>
    </citation>
    <scope>NUCLEOTIDE SEQUENCE [LARGE SCALE GENOMIC DNA]</scope>
    <source>
        <strain evidence="3">DSM 17935</strain>
    </source>
</reference>
<feature type="transmembrane region" description="Helical" evidence="1">
    <location>
        <begin position="361"/>
        <end position="378"/>
    </location>
</feature>
<dbReference type="RefSeq" id="WP_264600760.1">
    <property type="nucleotide sequence ID" value="NZ_JAOQNS010000003.1"/>
</dbReference>
<comment type="caution">
    <text evidence="2">The sequence shown here is derived from an EMBL/GenBank/DDBJ whole genome shotgun (WGS) entry which is preliminary data.</text>
</comment>
<gene>
    <name evidence="2" type="ORF">M2319_001432</name>
</gene>
<dbReference type="Gene3D" id="3.30.70.1320">
    <property type="entry name" value="Multidrug efflux transporter AcrB pore domain like"/>
    <property type="match status" value="1"/>
</dbReference>
<dbReference type="PRINTS" id="PR00702">
    <property type="entry name" value="ACRIFLAVINRP"/>
</dbReference>
<keyword evidence="1" id="KW-0812">Transmembrane</keyword>
<evidence type="ECO:0000313" key="2">
    <source>
        <dbReference type="EMBL" id="MCW2307110.1"/>
    </source>
</evidence>
<feature type="transmembrane region" description="Helical" evidence="1">
    <location>
        <begin position="432"/>
        <end position="452"/>
    </location>
</feature>
<feature type="transmembrane region" description="Helical" evidence="1">
    <location>
        <begin position="957"/>
        <end position="974"/>
    </location>
</feature>
<protein>
    <submittedName>
        <fullName evidence="2">Multidrug efflux pump subunit AcrB</fullName>
    </submittedName>
</protein>
<dbReference type="EMBL" id="JAOQNS010000003">
    <property type="protein sequence ID" value="MCW2307110.1"/>
    <property type="molecule type" value="Genomic_DNA"/>
</dbReference>
<dbReference type="SUPFAM" id="SSF82714">
    <property type="entry name" value="Multidrug efflux transporter AcrB TolC docking domain, DN and DC subdomains"/>
    <property type="match status" value="2"/>
</dbReference>
<dbReference type="Proteomes" id="UP001209755">
    <property type="component" value="Unassembled WGS sequence"/>
</dbReference>
<organism evidence="2 3">
    <name type="scientific">Rhodobium gokarnense</name>
    <dbReference type="NCBI Taxonomy" id="364296"/>
    <lineage>
        <taxon>Bacteria</taxon>
        <taxon>Pseudomonadati</taxon>
        <taxon>Pseudomonadota</taxon>
        <taxon>Alphaproteobacteria</taxon>
        <taxon>Hyphomicrobiales</taxon>
        <taxon>Rhodobiaceae</taxon>
        <taxon>Rhodobium</taxon>
    </lineage>
</organism>
<keyword evidence="1" id="KW-1133">Transmembrane helix</keyword>
<feature type="transmembrane region" description="Helical" evidence="1">
    <location>
        <begin position="515"/>
        <end position="540"/>
    </location>
</feature>
<evidence type="ECO:0000313" key="3">
    <source>
        <dbReference type="Proteomes" id="UP001209755"/>
    </source>
</evidence>
<dbReference type="InterPro" id="IPR027463">
    <property type="entry name" value="AcrB_DN_DC_subdom"/>
</dbReference>
<dbReference type="Gene3D" id="3.30.70.1440">
    <property type="entry name" value="Multidrug efflux transporter AcrB pore domain"/>
    <property type="match status" value="1"/>
</dbReference>
<feature type="transmembrane region" description="Helical" evidence="1">
    <location>
        <begin position="340"/>
        <end position="356"/>
    </location>
</feature>
<dbReference type="Gene3D" id="1.20.1640.10">
    <property type="entry name" value="Multidrug efflux transporter AcrB transmembrane domain"/>
    <property type="match status" value="2"/>
</dbReference>